<accession>A0A4R6X1P0</accession>
<dbReference type="RefSeq" id="WP_133565024.1">
    <property type="nucleotide sequence ID" value="NZ_SNZA01000007.1"/>
</dbReference>
<dbReference type="OrthoDB" id="8899520at2"/>
<dbReference type="InterPro" id="IPR032359">
    <property type="entry name" value="KwaB-like"/>
</dbReference>
<evidence type="ECO:0000313" key="2">
    <source>
        <dbReference type="Proteomes" id="UP000295729"/>
    </source>
</evidence>
<dbReference type="AlphaFoldDB" id="A0A4R6X1P0"/>
<proteinExistence type="predicted"/>
<protein>
    <submittedName>
        <fullName evidence="1">Uncharacterized protein DUF4868</fullName>
    </submittedName>
</protein>
<dbReference type="Proteomes" id="UP000295729">
    <property type="component" value="Unassembled WGS sequence"/>
</dbReference>
<reference evidence="1 2" key="1">
    <citation type="submission" date="2019-03" db="EMBL/GenBank/DDBJ databases">
        <title>Genomic Encyclopedia of Type Strains, Phase IV (KMG-IV): sequencing the most valuable type-strain genomes for metagenomic binning, comparative biology and taxonomic classification.</title>
        <authorList>
            <person name="Goeker M."/>
        </authorList>
    </citation>
    <scope>NUCLEOTIDE SEQUENCE [LARGE SCALE GENOMIC DNA]</scope>
    <source>
        <strain evidence="1 2">DSM 5604</strain>
    </source>
</reference>
<organism evidence="1 2">
    <name type="scientific">Marinomonas communis</name>
    <dbReference type="NCBI Taxonomy" id="28254"/>
    <lineage>
        <taxon>Bacteria</taxon>
        <taxon>Pseudomonadati</taxon>
        <taxon>Pseudomonadota</taxon>
        <taxon>Gammaproteobacteria</taxon>
        <taxon>Oceanospirillales</taxon>
        <taxon>Oceanospirillaceae</taxon>
        <taxon>Marinomonas</taxon>
    </lineage>
</organism>
<dbReference type="EMBL" id="SNZA01000007">
    <property type="protein sequence ID" value="TDR05899.1"/>
    <property type="molecule type" value="Genomic_DNA"/>
</dbReference>
<dbReference type="Pfam" id="PF16162">
    <property type="entry name" value="KwaB"/>
    <property type="match status" value="1"/>
</dbReference>
<keyword evidence="2" id="KW-1185">Reference proteome</keyword>
<sequence>MPQNLFALVLVDGVPEIRRVRLNAPLQNKITQLFGAQQQDFFNGIEEELPFNGDWKPDANELLVLAGLTEIELMSSAITSNVTSYPALDLSRFNDEPIKALFSGYASGGQVTVQVQRFTSAQMLVRNQIPVLGLQTGNTFTEITEPMFTLARSLVAVIQNRQLKFKSFSNLRTVFDLSDAYREATDSDLESFAVHTLLACADIDNFKSNADSSVRKMVHVISQDDVLNQHGLQKITDVAEGFSQVNITVVNDQIQLPTDKKELKTLLQFLLENIFVGPLSGEQYRTNSKRLESD</sequence>
<name>A0A4R6X1P0_9GAMM</name>
<gene>
    <name evidence="1" type="ORF">C8D85_3420</name>
</gene>
<comment type="caution">
    <text evidence="1">The sequence shown here is derived from an EMBL/GenBank/DDBJ whole genome shotgun (WGS) entry which is preliminary data.</text>
</comment>
<evidence type="ECO:0000313" key="1">
    <source>
        <dbReference type="EMBL" id="TDR05899.1"/>
    </source>
</evidence>